<protein>
    <recommendedName>
        <fullName evidence="2">C2H2-type domain-containing protein</fullName>
    </recommendedName>
</protein>
<dbReference type="InterPro" id="IPR013087">
    <property type="entry name" value="Znf_C2H2_type"/>
</dbReference>
<gene>
    <name evidence="3" type="ORF">IPOD504_LOCUS2036</name>
</gene>
<feature type="domain" description="C2H2-type" evidence="2">
    <location>
        <begin position="4"/>
        <end position="32"/>
    </location>
</feature>
<evidence type="ECO:0000259" key="2">
    <source>
        <dbReference type="PROSITE" id="PS50157"/>
    </source>
</evidence>
<proteinExistence type="predicted"/>
<evidence type="ECO:0000313" key="4">
    <source>
        <dbReference type="Proteomes" id="UP000837857"/>
    </source>
</evidence>
<name>A0ABN8HVG2_9NEOP</name>
<accession>A0ABN8HVG2</accession>
<evidence type="ECO:0000256" key="1">
    <source>
        <dbReference type="PROSITE-ProRule" id="PRU00042"/>
    </source>
</evidence>
<dbReference type="Proteomes" id="UP000837857">
    <property type="component" value="Chromosome 11"/>
</dbReference>
<keyword evidence="1" id="KW-0863">Zinc-finger</keyword>
<sequence length="153" mass="17496">MNPYKCEKCKQFFKLRAHLENHSKTCKTGDKASSCDEVGTSDGNTEIKVEAVMSLSRMRFLLALLLTMIATKEKLKYLGFNKRLIDDILVESLEAMGHVPCVLKSLSPLERLRNNINILMKATVPKEQMEKFQKENKTTEELLELLTNEKKST</sequence>
<dbReference type="InterPro" id="IPR036236">
    <property type="entry name" value="Znf_C2H2_sf"/>
</dbReference>
<dbReference type="Gene3D" id="3.30.160.60">
    <property type="entry name" value="Classic Zinc Finger"/>
    <property type="match status" value="1"/>
</dbReference>
<reference evidence="3" key="1">
    <citation type="submission" date="2022-03" db="EMBL/GenBank/DDBJ databases">
        <authorList>
            <person name="Martin H S."/>
        </authorList>
    </citation>
    <scope>NUCLEOTIDE SEQUENCE</scope>
</reference>
<organism evidence="3 4">
    <name type="scientific">Iphiclides podalirius</name>
    <name type="common">scarce swallowtail</name>
    <dbReference type="NCBI Taxonomy" id="110791"/>
    <lineage>
        <taxon>Eukaryota</taxon>
        <taxon>Metazoa</taxon>
        <taxon>Ecdysozoa</taxon>
        <taxon>Arthropoda</taxon>
        <taxon>Hexapoda</taxon>
        <taxon>Insecta</taxon>
        <taxon>Pterygota</taxon>
        <taxon>Neoptera</taxon>
        <taxon>Endopterygota</taxon>
        <taxon>Lepidoptera</taxon>
        <taxon>Glossata</taxon>
        <taxon>Ditrysia</taxon>
        <taxon>Papilionoidea</taxon>
        <taxon>Papilionidae</taxon>
        <taxon>Papilioninae</taxon>
        <taxon>Iphiclides</taxon>
    </lineage>
</organism>
<keyword evidence="1" id="KW-0479">Metal-binding</keyword>
<dbReference type="SUPFAM" id="SSF57667">
    <property type="entry name" value="beta-beta-alpha zinc fingers"/>
    <property type="match status" value="1"/>
</dbReference>
<evidence type="ECO:0000313" key="3">
    <source>
        <dbReference type="EMBL" id="CAH2039842.1"/>
    </source>
</evidence>
<dbReference type="EMBL" id="OW152823">
    <property type="protein sequence ID" value="CAH2039842.1"/>
    <property type="molecule type" value="Genomic_DNA"/>
</dbReference>
<feature type="non-terminal residue" evidence="3">
    <location>
        <position position="1"/>
    </location>
</feature>
<dbReference type="PROSITE" id="PS50157">
    <property type="entry name" value="ZINC_FINGER_C2H2_2"/>
    <property type="match status" value="1"/>
</dbReference>
<keyword evidence="4" id="KW-1185">Reference proteome</keyword>
<keyword evidence="1" id="KW-0862">Zinc</keyword>